<organism evidence="12 13">
    <name type="scientific">Melittangium boletus DSM 14713</name>
    <dbReference type="NCBI Taxonomy" id="1294270"/>
    <lineage>
        <taxon>Bacteria</taxon>
        <taxon>Pseudomonadati</taxon>
        <taxon>Myxococcota</taxon>
        <taxon>Myxococcia</taxon>
        <taxon>Myxococcales</taxon>
        <taxon>Cystobacterineae</taxon>
        <taxon>Archangiaceae</taxon>
        <taxon>Melittangium</taxon>
    </lineage>
</organism>
<dbReference type="KEGG" id="mbd:MEBOL_003603"/>
<dbReference type="OrthoDB" id="9770955at2"/>
<dbReference type="SMART" id="SM00387">
    <property type="entry name" value="HATPase_c"/>
    <property type="match status" value="1"/>
</dbReference>
<dbReference type="InterPro" id="IPR036097">
    <property type="entry name" value="HisK_dim/P_sf"/>
</dbReference>
<reference evidence="12 13" key="1">
    <citation type="submission" date="2017-06" db="EMBL/GenBank/DDBJ databases">
        <authorList>
            <person name="Kim H.J."/>
            <person name="Triplett B.A."/>
        </authorList>
    </citation>
    <scope>NUCLEOTIDE SEQUENCE [LARGE SCALE GENOMIC DNA]</scope>
    <source>
        <strain evidence="12 13">DSM 14713</strain>
    </source>
</reference>
<evidence type="ECO:0000259" key="10">
    <source>
        <dbReference type="PROSITE" id="PS50109"/>
    </source>
</evidence>
<dbReference type="PROSITE" id="PS50885">
    <property type="entry name" value="HAMP"/>
    <property type="match status" value="1"/>
</dbReference>
<sequence length="849" mass="92521">MRSSTEPVPTHGPARTPSLPITWPAALFGLMFGVAMTYAPYEFHAAQFRPLYPYVRFMGMAYLVSSIVLMATMLYPPAPRWLDVLGRVGFGAVTSLYWWVLNVRTGGLTGAILYPLLLAGVALETSPRWRKREVLRGVVALLALAFGVIMLVAHQRFPSVFYASLTPLLVPMGLVFLGCGVGLLTPAITRRSPHLSRVFFALLAVDFSLLAWGLGRIGSGPAALIYVILTLACVAAATGFRPRAPRTVGFKLLRGLAFSGVVPLLALGGFAAWLAQGAIERQVRDDTIRAAVGEADFLVRYLDDSRESLQLLLESPGFRSAFAARDRKLLELYLRNLPAQARAFDAAIAVDKEGLGMAASYGKEDLGTFAHRDFYAGVLSTNAPYVSRPYISQLGLPHVAVALPFKQDGKMEGLLVGLLSLERLSAAVTPAAQRFRVQVLDRRGLLLLRDTLAGAPLLSVAQLPDALRVHLSSSDEGVVETFGPDNQRLLLAADAPVPGTEWSVVVAQDMGVAYRAITRTSVAFVLMLALGVLLMLGLSQFVARDIIRRLDTLHGATAAIGRGELSQRVPVGEDDELGELCRGFNEMAQRTELAQGELREAVRLREEFLSVASHELRTPLTPLKGFAALTLSRVEKGGDFPERERTLKALRSMARQTDRLTRLVDDLLDTSRIQAGRFELECAQVDLVPLVREVIERFELRGTEGLRFVFDEPEQPVEGVWDGPRLEQVVTNLLSNAVRYSPHGGTVRAAFHFTPDWVELRVRDEGIGIPPESLAQLFQPFARASNATARHYGGLGLGLFICREIVQRHGGTIWAESPGAQQGSCFHVRLPREVPVTAAIPPPPAAAAS</sequence>
<protein>
    <recommendedName>
        <fullName evidence="3">histidine kinase</fullName>
        <ecNumber evidence="3">2.7.13.3</ecNumber>
    </recommendedName>
</protein>
<dbReference type="EMBL" id="CP022163">
    <property type="protein sequence ID" value="ATB30148.1"/>
    <property type="molecule type" value="Genomic_DNA"/>
</dbReference>
<evidence type="ECO:0000256" key="8">
    <source>
        <dbReference type="ARBA" id="ARBA00023136"/>
    </source>
</evidence>
<feature type="transmembrane region" description="Helical" evidence="9">
    <location>
        <begin position="522"/>
        <end position="543"/>
    </location>
</feature>
<dbReference type="InterPro" id="IPR003660">
    <property type="entry name" value="HAMP_dom"/>
</dbReference>
<evidence type="ECO:0000256" key="5">
    <source>
        <dbReference type="ARBA" id="ARBA00022679"/>
    </source>
</evidence>
<feature type="transmembrane region" description="Helical" evidence="9">
    <location>
        <begin position="160"/>
        <end position="186"/>
    </location>
</feature>
<proteinExistence type="predicted"/>
<dbReference type="InterPro" id="IPR003661">
    <property type="entry name" value="HisK_dim/P_dom"/>
</dbReference>
<dbReference type="PROSITE" id="PS50109">
    <property type="entry name" value="HIS_KIN"/>
    <property type="match status" value="1"/>
</dbReference>
<keyword evidence="8 9" id="KW-0472">Membrane</keyword>
<evidence type="ECO:0000256" key="1">
    <source>
        <dbReference type="ARBA" id="ARBA00000085"/>
    </source>
</evidence>
<dbReference type="Pfam" id="PF00672">
    <property type="entry name" value="HAMP"/>
    <property type="match status" value="1"/>
</dbReference>
<evidence type="ECO:0000256" key="7">
    <source>
        <dbReference type="ARBA" id="ARBA00023012"/>
    </source>
</evidence>
<dbReference type="FunFam" id="3.30.565.10:FF:000006">
    <property type="entry name" value="Sensor histidine kinase WalK"/>
    <property type="match status" value="1"/>
</dbReference>
<dbReference type="GO" id="GO:0000155">
    <property type="term" value="F:phosphorelay sensor kinase activity"/>
    <property type="evidence" value="ECO:0007669"/>
    <property type="project" value="InterPro"/>
</dbReference>
<dbReference type="Gene3D" id="3.30.565.10">
    <property type="entry name" value="Histidine kinase-like ATPase, C-terminal domain"/>
    <property type="match status" value="1"/>
</dbReference>
<feature type="transmembrane region" description="Helical" evidence="9">
    <location>
        <begin position="223"/>
        <end position="240"/>
    </location>
</feature>
<dbReference type="SMART" id="SM00388">
    <property type="entry name" value="HisKA"/>
    <property type="match status" value="1"/>
</dbReference>
<name>A0A250IFV9_9BACT</name>
<dbReference type="PANTHER" id="PTHR43711">
    <property type="entry name" value="TWO-COMPONENT HISTIDINE KINASE"/>
    <property type="match status" value="1"/>
</dbReference>
<keyword evidence="4" id="KW-0597">Phosphoprotein</keyword>
<feature type="transmembrane region" description="Helical" evidence="9">
    <location>
        <begin position="53"/>
        <end position="76"/>
    </location>
</feature>
<gene>
    <name evidence="12" type="ORF">MEBOL_003603</name>
</gene>
<keyword evidence="9" id="KW-1133">Transmembrane helix</keyword>
<dbReference type="Gene3D" id="1.10.287.130">
    <property type="match status" value="1"/>
</dbReference>
<dbReference type="GO" id="GO:0016020">
    <property type="term" value="C:membrane"/>
    <property type="evidence" value="ECO:0007669"/>
    <property type="project" value="UniProtKB-SubCell"/>
</dbReference>
<feature type="transmembrane region" description="Helical" evidence="9">
    <location>
        <begin position="198"/>
        <end position="217"/>
    </location>
</feature>
<feature type="domain" description="HAMP" evidence="11">
    <location>
        <begin position="544"/>
        <end position="596"/>
    </location>
</feature>
<feature type="transmembrane region" description="Helical" evidence="9">
    <location>
        <begin position="252"/>
        <end position="275"/>
    </location>
</feature>
<dbReference type="Proteomes" id="UP000217289">
    <property type="component" value="Chromosome"/>
</dbReference>
<dbReference type="Pfam" id="PF02518">
    <property type="entry name" value="HATPase_c"/>
    <property type="match status" value="1"/>
</dbReference>
<feature type="transmembrane region" description="Helical" evidence="9">
    <location>
        <begin position="20"/>
        <end position="41"/>
    </location>
</feature>
<evidence type="ECO:0000256" key="9">
    <source>
        <dbReference type="SAM" id="Phobius"/>
    </source>
</evidence>
<dbReference type="Gene3D" id="3.30.450.20">
    <property type="entry name" value="PAS domain"/>
    <property type="match status" value="1"/>
</dbReference>
<dbReference type="SUPFAM" id="SSF55874">
    <property type="entry name" value="ATPase domain of HSP90 chaperone/DNA topoisomerase II/histidine kinase"/>
    <property type="match status" value="1"/>
</dbReference>
<dbReference type="FunFam" id="1.10.287.130:FF:000001">
    <property type="entry name" value="Two-component sensor histidine kinase"/>
    <property type="match status" value="1"/>
</dbReference>
<dbReference type="CDD" id="cd00082">
    <property type="entry name" value="HisKA"/>
    <property type="match status" value="1"/>
</dbReference>
<evidence type="ECO:0000256" key="2">
    <source>
        <dbReference type="ARBA" id="ARBA00004370"/>
    </source>
</evidence>
<dbReference type="PANTHER" id="PTHR43711:SF31">
    <property type="entry name" value="HISTIDINE KINASE"/>
    <property type="match status" value="1"/>
</dbReference>
<dbReference type="SMART" id="SM00304">
    <property type="entry name" value="HAMP"/>
    <property type="match status" value="1"/>
</dbReference>
<evidence type="ECO:0000259" key="11">
    <source>
        <dbReference type="PROSITE" id="PS50885"/>
    </source>
</evidence>
<evidence type="ECO:0000313" key="12">
    <source>
        <dbReference type="EMBL" id="ATB30148.1"/>
    </source>
</evidence>
<evidence type="ECO:0000256" key="6">
    <source>
        <dbReference type="ARBA" id="ARBA00022777"/>
    </source>
</evidence>
<keyword evidence="9" id="KW-0812">Transmembrane</keyword>
<accession>A0A250IFV9</accession>
<dbReference type="InterPro" id="IPR005467">
    <property type="entry name" value="His_kinase_dom"/>
</dbReference>
<dbReference type="InterPro" id="IPR050736">
    <property type="entry name" value="Sensor_HK_Regulatory"/>
</dbReference>
<dbReference type="RefSeq" id="WP_095978629.1">
    <property type="nucleotide sequence ID" value="NZ_CP022163.1"/>
</dbReference>
<feature type="transmembrane region" description="Helical" evidence="9">
    <location>
        <begin position="134"/>
        <end position="154"/>
    </location>
</feature>
<dbReference type="InterPro" id="IPR004358">
    <property type="entry name" value="Sig_transdc_His_kin-like_C"/>
</dbReference>
<dbReference type="Pfam" id="PF00512">
    <property type="entry name" value="HisKA"/>
    <property type="match status" value="1"/>
</dbReference>
<dbReference type="InterPro" id="IPR003594">
    <property type="entry name" value="HATPase_dom"/>
</dbReference>
<dbReference type="Gene3D" id="6.10.340.10">
    <property type="match status" value="1"/>
</dbReference>
<dbReference type="SUPFAM" id="SSF47384">
    <property type="entry name" value="Homodimeric domain of signal transducing histidine kinase"/>
    <property type="match status" value="1"/>
</dbReference>
<keyword evidence="7" id="KW-0902">Two-component regulatory system</keyword>
<keyword evidence="13" id="KW-1185">Reference proteome</keyword>
<dbReference type="InterPro" id="IPR036890">
    <property type="entry name" value="HATPase_C_sf"/>
</dbReference>
<dbReference type="AlphaFoldDB" id="A0A250IFV9"/>
<evidence type="ECO:0000256" key="3">
    <source>
        <dbReference type="ARBA" id="ARBA00012438"/>
    </source>
</evidence>
<dbReference type="CDD" id="cd18773">
    <property type="entry name" value="PDC1_HK_sensor"/>
    <property type="match status" value="1"/>
</dbReference>
<feature type="transmembrane region" description="Helical" evidence="9">
    <location>
        <begin position="96"/>
        <end position="122"/>
    </location>
</feature>
<dbReference type="CDD" id="cd00075">
    <property type="entry name" value="HATPase"/>
    <property type="match status" value="1"/>
</dbReference>
<keyword evidence="5" id="KW-0808">Transferase</keyword>
<dbReference type="PRINTS" id="PR00344">
    <property type="entry name" value="BCTRLSENSOR"/>
</dbReference>
<evidence type="ECO:0000313" key="13">
    <source>
        <dbReference type="Proteomes" id="UP000217289"/>
    </source>
</evidence>
<comment type="catalytic activity">
    <reaction evidence="1">
        <text>ATP + protein L-histidine = ADP + protein N-phospho-L-histidine.</text>
        <dbReference type="EC" id="2.7.13.3"/>
    </reaction>
</comment>
<dbReference type="SUPFAM" id="SSF158472">
    <property type="entry name" value="HAMP domain-like"/>
    <property type="match status" value="1"/>
</dbReference>
<evidence type="ECO:0000256" key="4">
    <source>
        <dbReference type="ARBA" id="ARBA00022553"/>
    </source>
</evidence>
<keyword evidence="6 12" id="KW-0418">Kinase</keyword>
<comment type="subcellular location">
    <subcellularLocation>
        <location evidence="2">Membrane</location>
    </subcellularLocation>
</comment>
<dbReference type="EC" id="2.7.13.3" evidence="3"/>
<dbReference type="CDD" id="cd06225">
    <property type="entry name" value="HAMP"/>
    <property type="match status" value="1"/>
</dbReference>
<feature type="domain" description="Histidine kinase" evidence="10">
    <location>
        <begin position="611"/>
        <end position="834"/>
    </location>
</feature>